<evidence type="ECO:0000313" key="2">
    <source>
        <dbReference type="Proteomes" id="UP000182444"/>
    </source>
</evidence>
<reference evidence="1 2" key="1">
    <citation type="journal article" date="2016" name="PLoS ONE">
        <title>Sequence Assembly of Yarrowia lipolytica Strain W29/CLIB89 Shows Transposable Element Diversity.</title>
        <authorList>
            <person name="Magnan C."/>
            <person name="Yu J."/>
            <person name="Chang I."/>
            <person name="Jahn E."/>
            <person name="Kanomata Y."/>
            <person name="Wu J."/>
            <person name="Zeller M."/>
            <person name="Oakes M."/>
            <person name="Baldi P."/>
            <person name="Sandmeyer S."/>
        </authorList>
    </citation>
    <scope>NUCLEOTIDE SEQUENCE [LARGE SCALE GENOMIC DNA]</scope>
    <source>
        <strain evidence="2">CLIB89(W29)</strain>
    </source>
</reference>
<evidence type="ECO:0000313" key="1">
    <source>
        <dbReference type="EMBL" id="AOW00522.1"/>
    </source>
</evidence>
<protein>
    <submittedName>
        <fullName evidence="1">Uncharacterized protein</fullName>
    </submittedName>
</protein>
<organism evidence="1 2">
    <name type="scientific">Yarrowia lipolytica</name>
    <name type="common">Candida lipolytica</name>
    <dbReference type="NCBI Taxonomy" id="4952"/>
    <lineage>
        <taxon>Eukaryota</taxon>
        <taxon>Fungi</taxon>
        <taxon>Dikarya</taxon>
        <taxon>Ascomycota</taxon>
        <taxon>Saccharomycotina</taxon>
        <taxon>Dipodascomycetes</taxon>
        <taxon>Dipodascales</taxon>
        <taxon>Dipodascales incertae sedis</taxon>
        <taxon>Yarrowia</taxon>
    </lineage>
</organism>
<accession>A0A1D8N4F7</accession>
<dbReference type="Proteomes" id="UP000182444">
    <property type="component" value="Chromosome 1A"/>
</dbReference>
<dbReference type="AlphaFoldDB" id="A0A1D8N4F7"/>
<gene>
    <name evidence="1" type="ORF">YALI1_A11355g</name>
</gene>
<dbReference type="EMBL" id="CP017553">
    <property type="protein sequence ID" value="AOW00522.1"/>
    <property type="molecule type" value="Genomic_DNA"/>
</dbReference>
<proteinExistence type="predicted"/>
<dbReference type="KEGG" id="yli:2906049"/>
<dbReference type="VEuPathDB" id="FungiDB:YALI0_A11220g"/>
<dbReference type="GeneID" id="2906049"/>
<dbReference type="VEuPathDB" id="FungiDB:YALI1_A11355g"/>
<sequence length="257" mass="29237">MEAFTAEPLGWIVEQNAASYFETQDSSYRTRIAPMLPLYMASIRGDMNRVHLNTCCLIVKMYVDKDLHRNMGSLPLKVIVECLGRLGALGQHYVRLSEDNGVVVSQKLKDSIARNTPRLISLVVRNAFLSIMRREGFDSGDLADLKSQFEACKTFYTQDDLRRLNNYLLNLQEYSDRPQKLQHVAKLHSQSIEGKLEGESSLNHKLMEYCDFLRQRVSKLSAANPKQMLENGRQIDAFCLPLTIAATMSEPKLESSQ</sequence>
<dbReference type="RefSeq" id="XP_499975.3">
    <property type="nucleotide sequence ID" value="XM_499975.3"/>
</dbReference>
<name>A0A1D8N4F7_YARLL</name>